<keyword evidence="5" id="KW-0539">Nucleus</keyword>
<comment type="similarity">
    <text evidence="6">Belongs to the AP2/ERF transcription factor family. ERF subfamily.</text>
</comment>
<sequence>MSVMVSALAHVIGNTNNNPLQLHENTALVTSQPNTAGDQDQSQQPQDHGNSRRRHYRGVRQRPWGKWAAEIRDPKKAARVWLGTFDTAEGAALAYDEAALRFKGSKAKLNFPERVQGRTELGYLTNQQNLNSAVAQRVPNRVPAPPRPPPTISQETYPDLDQYAQFLQSGDDHTYLNYAVPGFYGRGTYVSPSVSSMSSTSSSSSMAYQQQQEEELARFALQFESSSTGHDPHQKKERF</sequence>
<feature type="compositionally biased region" description="Polar residues" evidence="7">
    <location>
        <begin position="31"/>
        <end position="48"/>
    </location>
</feature>
<dbReference type="SMART" id="SM00380">
    <property type="entry name" value="AP2"/>
    <property type="match status" value="1"/>
</dbReference>
<feature type="compositionally biased region" description="Basic and acidic residues" evidence="7">
    <location>
        <begin position="230"/>
        <end position="239"/>
    </location>
</feature>
<dbReference type="Proteomes" id="UP000187406">
    <property type="component" value="Unassembled WGS sequence"/>
</dbReference>
<feature type="region of interest" description="Disordered" evidence="7">
    <location>
        <begin position="220"/>
        <end position="239"/>
    </location>
</feature>
<comment type="subcellular location">
    <subcellularLocation>
        <location evidence="1">Nucleus</location>
    </subcellularLocation>
</comment>
<comment type="caution">
    <text evidence="9">The sequence shown here is derived from an EMBL/GenBank/DDBJ whole genome shotgun (WGS) entry which is preliminary data.</text>
</comment>
<dbReference type="GO" id="GO:0003700">
    <property type="term" value="F:DNA-binding transcription factor activity"/>
    <property type="evidence" value="ECO:0007669"/>
    <property type="project" value="InterPro"/>
</dbReference>
<keyword evidence="10" id="KW-1185">Reference proteome</keyword>
<dbReference type="PANTHER" id="PTHR31190">
    <property type="entry name" value="DNA-BINDING DOMAIN"/>
    <property type="match status" value="1"/>
</dbReference>
<dbReference type="AlphaFoldDB" id="A0A1Q3AX21"/>
<dbReference type="InterPro" id="IPR044808">
    <property type="entry name" value="ERF_plant"/>
</dbReference>
<protein>
    <submittedName>
        <fullName evidence="9">AP2 domain-containing protein</fullName>
    </submittedName>
</protein>
<gene>
    <name evidence="9" type="ORF">CFOL_v3_03736</name>
</gene>
<evidence type="ECO:0000256" key="5">
    <source>
        <dbReference type="ARBA" id="ARBA00023242"/>
    </source>
</evidence>
<dbReference type="InParanoid" id="A0A1Q3AX21"/>
<dbReference type="GO" id="GO:0005634">
    <property type="term" value="C:nucleus"/>
    <property type="evidence" value="ECO:0007669"/>
    <property type="project" value="UniProtKB-SubCell"/>
</dbReference>
<evidence type="ECO:0000313" key="9">
    <source>
        <dbReference type="EMBL" id="GAV60205.1"/>
    </source>
</evidence>
<feature type="region of interest" description="Disordered" evidence="7">
    <location>
        <begin position="31"/>
        <end position="61"/>
    </location>
</feature>
<dbReference type="EMBL" id="BDDD01000137">
    <property type="protein sequence ID" value="GAV60205.1"/>
    <property type="molecule type" value="Genomic_DNA"/>
</dbReference>
<feature type="compositionally biased region" description="Low complexity" evidence="7">
    <location>
        <begin position="194"/>
        <end position="205"/>
    </location>
</feature>
<evidence type="ECO:0000256" key="2">
    <source>
        <dbReference type="ARBA" id="ARBA00023015"/>
    </source>
</evidence>
<dbReference type="Pfam" id="PF00847">
    <property type="entry name" value="AP2"/>
    <property type="match status" value="1"/>
</dbReference>
<evidence type="ECO:0000256" key="3">
    <source>
        <dbReference type="ARBA" id="ARBA00023125"/>
    </source>
</evidence>
<dbReference type="GO" id="GO:0009873">
    <property type="term" value="P:ethylene-activated signaling pathway"/>
    <property type="evidence" value="ECO:0007669"/>
    <property type="project" value="InterPro"/>
</dbReference>
<keyword evidence="2" id="KW-0805">Transcription regulation</keyword>
<feature type="region of interest" description="Disordered" evidence="7">
    <location>
        <begin position="194"/>
        <end position="213"/>
    </location>
</feature>
<dbReference type="InterPro" id="IPR001471">
    <property type="entry name" value="AP2/ERF_dom"/>
</dbReference>
<evidence type="ECO:0000256" key="7">
    <source>
        <dbReference type="SAM" id="MobiDB-lite"/>
    </source>
</evidence>
<dbReference type="SUPFAM" id="SSF54171">
    <property type="entry name" value="DNA-binding domain"/>
    <property type="match status" value="1"/>
</dbReference>
<reference evidence="10" key="1">
    <citation type="submission" date="2016-04" db="EMBL/GenBank/DDBJ databases">
        <title>Cephalotus genome sequencing.</title>
        <authorList>
            <person name="Fukushima K."/>
            <person name="Hasebe M."/>
            <person name="Fang X."/>
        </authorList>
    </citation>
    <scope>NUCLEOTIDE SEQUENCE [LARGE SCALE GENOMIC DNA]</scope>
    <source>
        <strain evidence="10">cv. St1</strain>
    </source>
</reference>
<feature type="compositionally biased region" description="Basic residues" evidence="7">
    <location>
        <begin position="51"/>
        <end position="60"/>
    </location>
</feature>
<dbReference type="PANTHER" id="PTHR31190:SF167">
    <property type="entry name" value="ETHYLENE-RESPONSIVE TRANSCRIPTION FACTOR ERF112"/>
    <property type="match status" value="1"/>
</dbReference>
<dbReference type="STRING" id="3775.A0A1Q3AX21"/>
<dbReference type="Gene3D" id="3.30.730.10">
    <property type="entry name" value="AP2/ERF domain"/>
    <property type="match status" value="1"/>
</dbReference>
<dbReference type="InterPro" id="IPR036955">
    <property type="entry name" value="AP2/ERF_dom_sf"/>
</dbReference>
<organism evidence="9 10">
    <name type="scientific">Cephalotus follicularis</name>
    <name type="common">Albany pitcher plant</name>
    <dbReference type="NCBI Taxonomy" id="3775"/>
    <lineage>
        <taxon>Eukaryota</taxon>
        <taxon>Viridiplantae</taxon>
        <taxon>Streptophyta</taxon>
        <taxon>Embryophyta</taxon>
        <taxon>Tracheophyta</taxon>
        <taxon>Spermatophyta</taxon>
        <taxon>Magnoliopsida</taxon>
        <taxon>eudicotyledons</taxon>
        <taxon>Gunneridae</taxon>
        <taxon>Pentapetalae</taxon>
        <taxon>rosids</taxon>
        <taxon>fabids</taxon>
        <taxon>Oxalidales</taxon>
        <taxon>Cephalotaceae</taxon>
        <taxon>Cephalotus</taxon>
    </lineage>
</organism>
<dbReference type="GO" id="GO:0003677">
    <property type="term" value="F:DNA binding"/>
    <property type="evidence" value="ECO:0007669"/>
    <property type="project" value="UniProtKB-KW"/>
</dbReference>
<dbReference type="OrthoDB" id="1925932at2759"/>
<accession>A0A1Q3AX21</accession>
<dbReference type="InterPro" id="IPR016177">
    <property type="entry name" value="DNA-bd_dom_sf"/>
</dbReference>
<proteinExistence type="inferred from homology"/>
<evidence type="ECO:0000256" key="1">
    <source>
        <dbReference type="ARBA" id="ARBA00004123"/>
    </source>
</evidence>
<evidence type="ECO:0000259" key="8">
    <source>
        <dbReference type="PROSITE" id="PS51032"/>
    </source>
</evidence>
<keyword evidence="4" id="KW-0804">Transcription</keyword>
<feature type="domain" description="AP2/ERF" evidence="8">
    <location>
        <begin position="55"/>
        <end position="112"/>
    </location>
</feature>
<dbReference type="PRINTS" id="PR00367">
    <property type="entry name" value="ETHRSPELEMNT"/>
</dbReference>
<evidence type="ECO:0000256" key="4">
    <source>
        <dbReference type="ARBA" id="ARBA00023163"/>
    </source>
</evidence>
<dbReference type="CDD" id="cd00018">
    <property type="entry name" value="AP2"/>
    <property type="match status" value="1"/>
</dbReference>
<keyword evidence="3" id="KW-0238">DNA-binding</keyword>
<name>A0A1Q3AX21_CEPFO</name>
<dbReference type="FunCoup" id="A0A1Q3AX21">
    <property type="interactions" value="54"/>
</dbReference>
<evidence type="ECO:0000256" key="6">
    <source>
        <dbReference type="ARBA" id="ARBA00024343"/>
    </source>
</evidence>
<dbReference type="PROSITE" id="PS51032">
    <property type="entry name" value="AP2_ERF"/>
    <property type="match status" value="1"/>
</dbReference>
<evidence type="ECO:0000313" key="10">
    <source>
        <dbReference type="Proteomes" id="UP000187406"/>
    </source>
</evidence>
<dbReference type="FunFam" id="3.30.730.10:FF:000001">
    <property type="entry name" value="Ethylene-responsive transcription factor 2"/>
    <property type="match status" value="1"/>
</dbReference>